<gene>
    <name evidence="7" type="ORF">ACFQ4B_13420</name>
</gene>
<dbReference type="EMBL" id="JBHTLU010000014">
    <property type="protein sequence ID" value="MFD1221120.1"/>
    <property type="molecule type" value="Genomic_DNA"/>
</dbReference>
<evidence type="ECO:0000256" key="3">
    <source>
        <dbReference type="ARBA" id="ARBA00022723"/>
    </source>
</evidence>
<dbReference type="RefSeq" id="WP_345592227.1">
    <property type="nucleotide sequence ID" value="NZ_BAABJG010000029.1"/>
</dbReference>
<keyword evidence="4" id="KW-0378">Hydrolase</keyword>
<dbReference type="InterPro" id="IPR015797">
    <property type="entry name" value="NUDIX_hydrolase-like_dom_sf"/>
</dbReference>
<comment type="similarity">
    <text evidence="2">Belongs to the Nudix hydrolase family.</text>
</comment>
<keyword evidence="8" id="KW-1185">Reference proteome</keyword>
<sequence>MRLKYNLCFIREGDRLLMLNRHKSPLLGLWNGVGGKLEPEESPCESVLREVREETGILLAEAHFGGIVTWEVDGKPIGGMYVYLADMPPGRGKDFDHPVGTAEGILAFKPIEWVIHPDNQGVANHLRHFLPPMLNLEEPREYRCIFRQGQLVECFPLPLEAAYAIGV</sequence>
<dbReference type="PANTHER" id="PTHR43758:SF2">
    <property type="entry name" value="OXIDIZED PURINE NUCLEOSIDE TRIPHOSPHATE HYDROLASE"/>
    <property type="match status" value="1"/>
</dbReference>
<evidence type="ECO:0000256" key="4">
    <source>
        <dbReference type="ARBA" id="ARBA00022801"/>
    </source>
</evidence>
<keyword evidence="3" id="KW-0479">Metal-binding</keyword>
<keyword evidence="5" id="KW-0460">Magnesium</keyword>
<evidence type="ECO:0000256" key="5">
    <source>
        <dbReference type="ARBA" id="ARBA00022842"/>
    </source>
</evidence>
<dbReference type="InterPro" id="IPR000086">
    <property type="entry name" value="NUDIX_hydrolase_dom"/>
</dbReference>
<feature type="domain" description="Nudix hydrolase" evidence="6">
    <location>
        <begin position="1"/>
        <end position="135"/>
    </location>
</feature>
<reference evidence="8" key="1">
    <citation type="journal article" date="2019" name="Int. J. Syst. Evol. Microbiol.">
        <title>The Global Catalogue of Microorganisms (GCM) 10K type strain sequencing project: providing services to taxonomists for standard genome sequencing and annotation.</title>
        <authorList>
            <consortium name="The Broad Institute Genomics Platform"/>
            <consortium name="The Broad Institute Genome Sequencing Center for Infectious Disease"/>
            <person name="Wu L."/>
            <person name="Ma J."/>
        </authorList>
    </citation>
    <scope>NUCLEOTIDE SEQUENCE [LARGE SCALE GENOMIC DNA]</scope>
    <source>
        <strain evidence="8">CCUG 53270</strain>
    </source>
</reference>
<dbReference type="SUPFAM" id="SSF55811">
    <property type="entry name" value="Nudix"/>
    <property type="match status" value="1"/>
</dbReference>
<proteinExistence type="inferred from homology"/>
<dbReference type="Gene3D" id="3.90.79.10">
    <property type="entry name" value="Nucleoside Triphosphate Pyrophosphohydrolase"/>
    <property type="match status" value="1"/>
</dbReference>
<protein>
    <submittedName>
        <fullName evidence="7">8-oxo-dGTP diphosphatase</fullName>
    </submittedName>
</protein>
<dbReference type="Proteomes" id="UP001597180">
    <property type="component" value="Unassembled WGS sequence"/>
</dbReference>
<comment type="cofactor">
    <cofactor evidence="1">
        <name>Mg(2+)</name>
        <dbReference type="ChEBI" id="CHEBI:18420"/>
    </cofactor>
</comment>
<evidence type="ECO:0000256" key="1">
    <source>
        <dbReference type="ARBA" id="ARBA00001946"/>
    </source>
</evidence>
<dbReference type="PROSITE" id="PS51462">
    <property type="entry name" value="NUDIX"/>
    <property type="match status" value="1"/>
</dbReference>
<dbReference type="PANTHER" id="PTHR43758">
    <property type="entry name" value="7,8-DIHYDRO-8-OXOGUANINE TRIPHOSPHATASE"/>
    <property type="match status" value="1"/>
</dbReference>
<organism evidence="7 8">
    <name type="scientific">Paenibacillus vulneris</name>
    <dbReference type="NCBI Taxonomy" id="1133364"/>
    <lineage>
        <taxon>Bacteria</taxon>
        <taxon>Bacillati</taxon>
        <taxon>Bacillota</taxon>
        <taxon>Bacilli</taxon>
        <taxon>Bacillales</taxon>
        <taxon>Paenibacillaceae</taxon>
        <taxon>Paenibacillus</taxon>
    </lineage>
</organism>
<name>A0ABW3UK95_9BACL</name>
<evidence type="ECO:0000313" key="7">
    <source>
        <dbReference type="EMBL" id="MFD1221120.1"/>
    </source>
</evidence>
<accession>A0ABW3UK95</accession>
<dbReference type="CDD" id="cd18886">
    <property type="entry name" value="NUDIX_MutT_Nudt1"/>
    <property type="match status" value="1"/>
</dbReference>
<evidence type="ECO:0000256" key="2">
    <source>
        <dbReference type="ARBA" id="ARBA00005582"/>
    </source>
</evidence>
<comment type="caution">
    <text evidence="7">The sequence shown here is derived from an EMBL/GenBank/DDBJ whole genome shotgun (WGS) entry which is preliminary data.</text>
</comment>
<dbReference type="Pfam" id="PF00293">
    <property type="entry name" value="NUDIX"/>
    <property type="match status" value="1"/>
</dbReference>
<evidence type="ECO:0000313" key="8">
    <source>
        <dbReference type="Proteomes" id="UP001597180"/>
    </source>
</evidence>
<evidence type="ECO:0000259" key="6">
    <source>
        <dbReference type="PROSITE" id="PS51462"/>
    </source>
</evidence>